<evidence type="ECO:0000256" key="2">
    <source>
        <dbReference type="SAM" id="MobiDB-lite"/>
    </source>
</evidence>
<evidence type="ECO:0000313" key="4">
    <source>
        <dbReference type="EMBL" id="PHT90925.1"/>
    </source>
</evidence>
<dbReference type="Pfam" id="PF14826">
    <property type="entry name" value="FACT-Spt16_Nlob"/>
    <property type="match status" value="2"/>
</dbReference>
<feature type="compositionally biased region" description="Basic and acidic residues" evidence="2">
    <location>
        <begin position="756"/>
        <end position="765"/>
    </location>
</feature>
<dbReference type="AlphaFoldDB" id="A0A2G3A9J8"/>
<protein>
    <recommendedName>
        <fullName evidence="1">FACT complex subunit</fullName>
    </recommendedName>
</protein>
<keyword evidence="1" id="KW-0234">DNA repair</keyword>
<dbReference type="GO" id="GO:0006260">
    <property type="term" value="P:DNA replication"/>
    <property type="evidence" value="ECO:0007669"/>
    <property type="project" value="UniProtKB-KW"/>
</dbReference>
<comment type="subcellular location">
    <subcellularLocation>
        <location evidence="1">Nucleus</location>
    </subcellularLocation>
    <subcellularLocation>
        <location evidence="1">Chromosome</location>
    </subcellularLocation>
</comment>
<dbReference type="PANTHER" id="PTHR13980:SF21">
    <property type="entry name" value="FACT COMPLEX SUBUNIT"/>
    <property type="match status" value="1"/>
</dbReference>
<evidence type="ECO:0000313" key="5">
    <source>
        <dbReference type="Proteomes" id="UP000222542"/>
    </source>
</evidence>
<dbReference type="Gene3D" id="3.40.350.10">
    <property type="entry name" value="Creatinase/prolidase N-terminal domain"/>
    <property type="match status" value="2"/>
</dbReference>
<comment type="subunit">
    <text evidence="1">Component of the FACT complex.</text>
</comment>
<keyword evidence="1" id="KW-0158">Chromosome</keyword>
<keyword evidence="1" id="KW-0804">Transcription</keyword>
<keyword evidence="1" id="KW-0235">DNA replication</keyword>
<dbReference type="SMART" id="SM01285">
    <property type="entry name" value="FACT-Spt16_Nlob"/>
    <property type="match status" value="1"/>
</dbReference>
<reference evidence="4 5" key="1">
    <citation type="journal article" date="2014" name="Nat. Genet.">
        <title>Genome sequence of the hot pepper provides insights into the evolution of pungency in Capsicum species.</title>
        <authorList>
            <person name="Kim S."/>
            <person name="Park M."/>
            <person name="Yeom S.I."/>
            <person name="Kim Y.M."/>
            <person name="Lee J.M."/>
            <person name="Lee H.A."/>
            <person name="Seo E."/>
            <person name="Choi J."/>
            <person name="Cheong K."/>
            <person name="Kim K.T."/>
            <person name="Jung K."/>
            <person name="Lee G.W."/>
            <person name="Oh S.K."/>
            <person name="Bae C."/>
            <person name="Kim S.B."/>
            <person name="Lee H.Y."/>
            <person name="Kim S.Y."/>
            <person name="Kim M.S."/>
            <person name="Kang B.C."/>
            <person name="Jo Y.D."/>
            <person name="Yang H.B."/>
            <person name="Jeong H.J."/>
            <person name="Kang W.H."/>
            <person name="Kwon J.K."/>
            <person name="Shin C."/>
            <person name="Lim J.Y."/>
            <person name="Park J.H."/>
            <person name="Huh J.H."/>
            <person name="Kim J.S."/>
            <person name="Kim B.D."/>
            <person name="Cohen O."/>
            <person name="Paran I."/>
            <person name="Suh M.C."/>
            <person name="Lee S.B."/>
            <person name="Kim Y.K."/>
            <person name="Shin Y."/>
            <person name="Noh S.J."/>
            <person name="Park J."/>
            <person name="Seo Y.S."/>
            <person name="Kwon S.Y."/>
            <person name="Kim H.A."/>
            <person name="Park J.M."/>
            <person name="Kim H.J."/>
            <person name="Choi S.B."/>
            <person name="Bosland P.W."/>
            <person name="Reeves G."/>
            <person name="Jo S.H."/>
            <person name="Lee B.W."/>
            <person name="Cho H.T."/>
            <person name="Choi H.S."/>
            <person name="Lee M.S."/>
            <person name="Yu Y."/>
            <person name="Do Choi Y."/>
            <person name="Park B.S."/>
            <person name="van Deynze A."/>
            <person name="Ashrafi H."/>
            <person name="Hill T."/>
            <person name="Kim W.T."/>
            <person name="Pai H.S."/>
            <person name="Ahn H.K."/>
            <person name="Yeam I."/>
            <person name="Giovannoni J.J."/>
            <person name="Rose J.K."/>
            <person name="Sorensen I."/>
            <person name="Lee S.J."/>
            <person name="Kim R.W."/>
            <person name="Choi I.Y."/>
            <person name="Choi B.S."/>
            <person name="Lim J.S."/>
            <person name="Lee Y.H."/>
            <person name="Choi D."/>
        </authorList>
    </citation>
    <scope>NUCLEOTIDE SEQUENCE [LARGE SCALE GENOMIC DNA]</scope>
    <source>
        <strain evidence="5">cv. CM334</strain>
    </source>
</reference>
<dbReference type="GO" id="GO:0006368">
    <property type="term" value="P:transcription elongation by RNA polymerase II"/>
    <property type="evidence" value="ECO:0000318"/>
    <property type="project" value="GO_Central"/>
</dbReference>
<name>A0A2G3A9J8_CAPAN</name>
<keyword evidence="5" id="KW-1185">Reference proteome</keyword>
<accession>A0A2G3A9J8</accession>
<evidence type="ECO:0000259" key="3">
    <source>
        <dbReference type="SMART" id="SM01285"/>
    </source>
</evidence>
<dbReference type="GO" id="GO:0006281">
    <property type="term" value="P:DNA repair"/>
    <property type="evidence" value="ECO:0007669"/>
    <property type="project" value="UniProtKB-UniRule"/>
</dbReference>
<dbReference type="InterPro" id="IPR040258">
    <property type="entry name" value="Spt16"/>
</dbReference>
<dbReference type="InterPro" id="IPR029148">
    <property type="entry name" value="FACT-SPT16_Nlobe"/>
</dbReference>
<feature type="region of interest" description="Disordered" evidence="2">
    <location>
        <begin position="751"/>
        <end position="818"/>
    </location>
</feature>
<keyword evidence="1" id="KW-0539">Nucleus</keyword>
<feature type="domain" description="FACT complex subunit SPT16 N-terminal lobe" evidence="3">
    <location>
        <begin position="2"/>
        <end position="178"/>
    </location>
</feature>
<reference evidence="4 5" key="2">
    <citation type="journal article" date="2017" name="Genome Biol.">
        <title>New reference genome sequences of hot pepper reveal the massive evolution of plant disease-resistance genes by retroduplication.</title>
        <authorList>
            <person name="Kim S."/>
            <person name="Park J."/>
            <person name="Yeom S.I."/>
            <person name="Kim Y.M."/>
            <person name="Seo E."/>
            <person name="Kim K.T."/>
            <person name="Kim M.S."/>
            <person name="Lee J.M."/>
            <person name="Cheong K."/>
            <person name="Shin H.S."/>
            <person name="Kim S.B."/>
            <person name="Han K."/>
            <person name="Lee J."/>
            <person name="Park M."/>
            <person name="Lee H.A."/>
            <person name="Lee H.Y."/>
            <person name="Lee Y."/>
            <person name="Oh S."/>
            <person name="Lee J.H."/>
            <person name="Choi E."/>
            <person name="Choi E."/>
            <person name="Lee S.E."/>
            <person name="Jeon J."/>
            <person name="Kim H."/>
            <person name="Choi G."/>
            <person name="Song H."/>
            <person name="Lee J."/>
            <person name="Lee S.C."/>
            <person name="Kwon J.K."/>
            <person name="Lee H.Y."/>
            <person name="Koo N."/>
            <person name="Hong Y."/>
            <person name="Kim R.W."/>
            <person name="Kang W.H."/>
            <person name="Huh J.H."/>
            <person name="Kang B.C."/>
            <person name="Yang T.J."/>
            <person name="Lee Y.H."/>
            <person name="Bennetzen J.L."/>
            <person name="Choi D."/>
        </authorList>
    </citation>
    <scope>NUCLEOTIDE SEQUENCE [LARGE SCALE GENOMIC DNA]</scope>
    <source>
        <strain evidence="5">cv. CM334</strain>
    </source>
</reference>
<proteinExistence type="inferred from homology"/>
<comment type="function">
    <text evidence="1">Component of the FACT complex, a general chromatin factor that acts to reorganize nucleosomes. The FACT complex is involved in multiple processes that require DNA as a template such as mRNA elongation, DNA replication and DNA repair. During transcription elongation the FACT complex acts as a histone chaperone that both destabilizes and restores nucleosomal structure. It facilitates the passage of RNA polymerase II and transcription by promoting the dissociation of one histone H2A-H2B dimer from the nucleosome, then subsequently promotes the reestablishment of the nucleosome following the passage of RNA polymerase II.</text>
</comment>
<evidence type="ECO:0000256" key="1">
    <source>
        <dbReference type="RuleBase" id="RU367052"/>
    </source>
</evidence>
<dbReference type="GO" id="GO:0035101">
    <property type="term" value="C:FACT complex"/>
    <property type="evidence" value="ECO:0000318"/>
    <property type="project" value="GO_Central"/>
</dbReference>
<dbReference type="Gramene" id="PHT90925">
    <property type="protein sequence ID" value="PHT90925"/>
    <property type="gene ID" value="T459_06038"/>
</dbReference>
<sequence length="865" mass="96153">MKELFQKRLSAFYNNWIFNKKDLWGNSDVVVIHTQQQEKDYLWGYSVSSQFYLWLIGEQLDDTTTIFTSSAIYFLCSRKNYSKIRSLCCSATVVNKIPVSVQLKANNDDGLVLIDATIRNERAIRNKKLFAHRFDDDGSCPFVLGYVLGEFPRSKLFWNCFNELETGRFKAIDVRCGVSKIMCTVDKPVFGVDKAISVADMPVFGVGVSGKEVAPKHVYRPPVNASKEKGVLKGKGEGSLWGGHVDQLFMEAMENRSVLLEKEESIPELTFEPMELRKKGSDLGSQYELKRFLWGDKGKGGLSRVNENPVSTTKMTENVSALMGDLNLSCSPSSGKQDKLRLANIGGGQQFKFGGNRLDVGKEENSKAGNRNVDQVFKSGASTLDAKEGKLEEIKENDDAVFKFGSSKLDGKDSRSKEVNRDGDQLVKLGEGKKDGDQLFKMGEVKKDGDQQFKIGGKRGRSLQPQMMEEKKGAKDLKLLAERLTAFYSSWRTYKEEQWGKADVLVITTQSKGPLESLSHPVSSSFLVWLLGDEFPETTAVFTDTGIEFLCTKDSFFRLRAIGIRMTMVAKVTVSVQLKKRGELCSDWLRKTLCQVNAAPRSGVNCPLVVGCISWESTEIGVLSHSKMFEVAYVDQSLINLFEQGSFEFAAQHSTLPKQFQMLSLETSTGAKTASALSLSEVAKMKSMDDNSYVSHTPEEEKLLEKKGDTSSSLPTDATVDNAGQVERSKLADKMLLLDIKEEGDMDTSITEDGAEEKLQVKECGEQSTPTTEGGMDHSIQPTDVTDAASENSLPDDKNGRPGKKSAGSDHEDDDWTLIEMECEGQEAEVAERVSWKRWFMDKTVKSFGLKDEVSDEAPSKRTKA</sequence>
<feature type="compositionally biased region" description="Basic and acidic residues" evidence="2">
    <location>
        <begin position="697"/>
        <end position="709"/>
    </location>
</feature>
<dbReference type="EMBL" id="AYRZ02000002">
    <property type="protein sequence ID" value="PHT90925.1"/>
    <property type="molecule type" value="Genomic_DNA"/>
</dbReference>
<gene>
    <name evidence="4" type="ORF">T459_06038</name>
</gene>
<dbReference type="PANTHER" id="PTHR13980">
    <property type="entry name" value="CDC68 RELATED"/>
    <property type="match status" value="1"/>
</dbReference>
<keyword evidence="1" id="KW-0805">Transcription regulation</keyword>
<comment type="similarity">
    <text evidence="1">Belongs to the peptidase M24 family. SPT16 subfamily.</text>
</comment>
<dbReference type="InterPro" id="IPR029149">
    <property type="entry name" value="Creatin/AminoP/Spt16_N"/>
</dbReference>
<dbReference type="STRING" id="4072.A0A2G3A9J8"/>
<comment type="caution">
    <text evidence="4">The sequence shown here is derived from an EMBL/GenBank/DDBJ whole genome shotgun (WGS) entry which is preliminary data.</text>
</comment>
<organism evidence="4 5">
    <name type="scientific">Capsicum annuum</name>
    <name type="common">Capsicum pepper</name>
    <dbReference type="NCBI Taxonomy" id="4072"/>
    <lineage>
        <taxon>Eukaryota</taxon>
        <taxon>Viridiplantae</taxon>
        <taxon>Streptophyta</taxon>
        <taxon>Embryophyta</taxon>
        <taxon>Tracheophyta</taxon>
        <taxon>Spermatophyta</taxon>
        <taxon>Magnoliopsida</taxon>
        <taxon>eudicotyledons</taxon>
        <taxon>Gunneridae</taxon>
        <taxon>Pentapetalae</taxon>
        <taxon>asterids</taxon>
        <taxon>lamiids</taxon>
        <taxon>Solanales</taxon>
        <taxon>Solanaceae</taxon>
        <taxon>Solanoideae</taxon>
        <taxon>Capsiceae</taxon>
        <taxon>Capsicum</taxon>
    </lineage>
</organism>
<dbReference type="OMA" id="SSQFYLW"/>
<dbReference type="GO" id="GO:0031491">
    <property type="term" value="F:nucleosome binding"/>
    <property type="evidence" value="ECO:0000318"/>
    <property type="project" value="GO_Central"/>
</dbReference>
<feature type="region of interest" description="Disordered" evidence="2">
    <location>
        <begin position="688"/>
        <end position="726"/>
    </location>
</feature>
<keyword evidence="1" id="KW-0227">DNA damage</keyword>
<dbReference type="Proteomes" id="UP000222542">
    <property type="component" value="Unassembled WGS sequence"/>
</dbReference>
<feature type="compositionally biased region" description="Polar residues" evidence="2">
    <location>
        <begin position="780"/>
        <end position="793"/>
    </location>
</feature>